<dbReference type="InterPro" id="IPR036397">
    <property type="entry name" value="RNaseH_sf"/>
</dbReference>
<evidence type="ECO:0000313" key="3">
    <source>
        <dbReference type="Proteomes" id="UP001237642"/>
    </source>
</evidence>
<dbReference type="EMBL" id="JAUIZM010000010">
    <property type="protein sequence ID" value="KAK1361265.1"/>
    <property type="molecule type" value="Genomic_DNA"/>
</dbReference>
<evidence type="ECO:0000313" key="2">
    <source>
        <dbReference type="EMBL" id="KAK1361265.1"/>
    </source>
</evidence>
<feature type="domain" description="RNase H type-1" evidence="1">
    <location>
        <begin position="3"/>
        <end position="114"/>
    </location>
</feature>
<protein>
    <recommendedName>
        <fullName evidence="1">RNase H type-1 domain-containing protein</fullName>
    </recommendedName>
</protein>
<dbReference type="GO" id="GO:0004523">
    <property type="term" value="F:RNA-DNA hybrid ribonuclease activity"/>
    <property type="evidence" value="ECO:0007669"/>
    <property type="project" value="InterPro"/>
</dbReference>
<dbReference type="AlphaFoldDB" id="A0AAD8H583"/>
<dbReference type="Pfam" id="PF13456">
    <property type="entry name" value="RVT_3"/>
    <property type="match status" value="1"/>
</dbReference>
<proteinExistence type="predicted"/>
<dbReference type="Gene3D" id="3.30.420.10">
    <property type="entry name" value="Ribonuclease H-like superfamily/Ribonuclease H"/>
    <property type="match status" value="1"/>
</dbReference>
<comment type="caution">
    <text evidence="2">The sequence shown here is derived from an EMBL/GenBank/DDBJ whole genome shotgun (WGS) entry which is preliminary data.</text>
</comment>
<organism evidence="2 3">
    <name type="scientific">Heracleum sosnowskyi</name>
    <dbReference type="NCBI Taxonomy" id="360622"/>
    <lineage>
        <taxon>Eukaryota</taxon>
        <taxon>Viridiplantae</taxon>
        <taxon>Streptophyta</taxon>
        <taxon>Embryophyta</taxon>
        <taxon>Tracheophyta</taxon>
        <taxon>Spermatophyta</taxon>
        <taxon>Magnoliopsida</taxon>
        <taxon>eudicotyledons</taxon>
        <taxon>Gunneridae</taxon>
        <taxon>Pentapetalae</taxon>
        <taxon>asterids</taxon>
        <taxon>campanulids</taxon>
        <taxon>Apiales</taxon>
        <taxon>Apiaceae</taxon>
        <taxon>Apioideae</taxon>
        <taxon>apioid superclade</taxon>
        <taxon>Tordylieae</taxon>
        <taxon>Tordyliinae</taxon>
        <taxon>Heracleum</taxon>
    </lineage>
</organism>
<dbReference type="InterPro" id="IPR002156">
    <property type="entry name" value="RNaseH_domain"/>
</dbReference>
<accession>A0AAD8H583</accession>
<keyword evidence="3" id="KW-1185">Reference proteome</keyword>
<dbReference type="GO" id="GO:0003676">
    <property type="term" value="F:nucleic acid binding"/>
    <property type="evidence" value="ECO:0007669"/>
    <property type="project" value="InterPro"/>
</dbReference>
<evidence type="ECO:0000259" key="1">
    <source>
        <dbReference type="Pfam" id="PF13456"/>
    </source>
</evidence>
<reference evidence="2" key="2">
    <citation type="submission" date="2023-05" db="EMBL/GenBank/DDBJ databases">
        <authorList>
            <person name="Schelkunov M.I."/>
        </authorList>
    </citation>
    <scope>NUCLEOTIDE SEQUENCE</scope>
    <source>
        <strain evidence="2">Hsosn_3</strain>
        <tissue evidence="2">Leaf</tissue>
    </source>
</reference>
<reference evidence="2" key="1">
    <citation type="submission" date="2023-02" db="EMBL/GenBank/DDBJ databases">
        <title>Genome of toxic invasive species Heracleum sosnowskyi carries increased number of genes despite the absence of recent whole-genome duplications.</title>
        <authorList>
            <person name="Schelkunov M."/>
            <person name="Shtratnikova V."/>
            <person name="Makarenko M."/>
            <person name="Klepikova A."/>
            <person name="Omelchenko D."/>
            <person name="Novikova G."/>
            <person name="Obukhova E."/>
            <person name="Bogdanov V."/>
            <person name="Penin A."/>
            <person name="Logacheva M."/>
        </authorList>
    </citation>
    <scope>NUCLEOTIDE SEQUENCE</scope>
    <source>
        <strain evidence="2">Hsosn_3</strain>
        <tissue evidence="2">Leaf</tissue>
    </source>
</reference>
<sequence length="185" mass="21030">MTNDNKTRLEVVLRDDRGRIIDMLSGTQLVLTKGRNELFAILMGPRMAFEHQKDCVLLETDNWHAYEGYHGKFTKECQYELNQLKTIGDDPNLHVDVTYVHQAANKLATYLAQNGGETKEDLFQTSEPFGRVLEVWHEDMGLGPVGVKFRREKETIVGAWAASTIADPRVNEDVQMEEGEVSQAF</sequence>
<dbReference type="Proteomes" id="UP001237642">
    <property type="component" value="Unassembled WGS sequence"/>
</dbReference>
<gene>
    <name evidence="2" type="ORF">POM88_045739</name>
</gene>
<name>A0AAD8H583_9APIA</name>